<gene>
    <name evidence="5" type="ORF">CRT60_22460</name>
</gene>
<dbReference type="InterPro" id="IPR013216">
    <property type="entry name" value="Methyltransf_11"/>
</dbReference>
<evidence type="ECO:0000313" key="6">
    <source>
        <dbReference type="Proteomes" id="UP000225379"/>
    </source>
</evidence>
<dbReference type="AlphaFoldDB" id="A0A2B8AUT4"/>
<dbReference type="EMBL" id="PDKW01000043">
    <property type="protein sequence ID" value="PGH52714.1"/>
    <property type="molecule type" value="Genomic_DNA"/>
</dbReference>
<dbReference type="InterPro" id="IPR029063">
    <property type="entry name" value="SAM-dependent_MTases_sf"/>
</dbReference>
<dbReference type="Proteomes" id="UP000225379">
    <property type="component" value="Unassembled WGS sequence"/>
</dbReference>
<name>A0A2B8AUT4_9PROT</name>
<dbReference type="OrthoDB" id="9793723at2"/>
<accession>A0A2B8AUT4</accession>
<sequence>MTSPDSMTVFDRALVRRRRDRAVAEFTDHAFLFEEIADRLADRLEDVIRPFPLALDVGCHDGAMGRILKGRKGIERLVACDLSPEFARAALAPGNPTVTAAIAADEEFLPFAPGSFDLAVSNLSLHWVNDLPGALVQIRQALKPDGFFCASMLGGQTLAELRRCLYEAEMEVSGGVSPRVSPFAEIKDAGGLLQRAGFALPVVDSDVITVTYSDAFALMRELRGMGETNAVLARRKVPATRSMLFDAARRYAELYAEPDGRIPVTFEVLYLAGWSPHESQQQPLKPGSGQVPLGDALKGGGIH</sequence>
<dbReference type="GO" id="GO:0008757">
    <property type="term" value="F:S-adenosylmethionine-dependent methyltransferase activity"/>
    <property type="evidence" value="ECO:0007669"/>
    <property type="project" value="InterPro"/>
</dbReference>
<dbReference type="Gene3D" id="3.40.50.150">
    <property type="entry name" value="Vaccinia Virus protein VP39"/>
    <property type="match status" value="1"/>
</dbReference>
<evidence type="ECO:0000256" key="1">
    <source>
        <dbReference type="ARBA" id="ARBA00022603"/>
    </source>
</evidence>
<evidence type="ECO:0000313" key="5">
    <source>
        <dbReference type="EMBL" id="PGH52714.1"/>
    </source>
</evidence>
<feature type="domain" description="Methyltransferase type 11" evidence="4">
    <location>
        <begin position="55"/>
        <end position="149"/>
    </location>
</feature>
<dbReference type="CDD" id="cd02440">
    <property type="entry name" value="AdoMet_MTases"/>
    <property type="match status" value="1"/>
</dbReference>
<evidence type="ECO:0000256" key="2">
    <source>
        <dbReference type="ARBA" id="ARBA00022679"/>
    </source>
</evidence>
<keyword evidence="1 5" id="KW-0489">Methyltransferase</keyword>
<reference evidence="6" key="1">
    <citation type="submission" date="2017-10" db="EMBL/GenBank/DDBJ databases">
        <authorList>
            <person name="Kravchenko I.K."/>
            <person name="Grouzdev D.S."/>
        </authorList>
    </citation>
    <scope>NUCLEOTIDE SEQUENCE [LARGE SCALE GENOMIC DNA]</scope>
    <source>
        <strain evidence="6">B2</strain>
    </source>
</reference>
<protein>
    <submittedName>
        <fullName evidence="5">SAM-dependent methyltransferase</fullName>
    </submittedName>
</protein>
<dbReference type="PANTHER" id="PTHR13090:SF1">
    <property type="entry name" value="ARGININE-HYDROXYLASE NDUFAF5, MITOCHONDRIAL"/>
    <property type="match status" value="1"/>
</dbReference>
<dbReference type="InterPro" id="IPR050602">
    <property type="entry name" value="Malonyl-ACP_OMT"/>
</dbReference>
<feature type="region of interest" description="Disordered" evidence="3">
    <location>
        <begin position="279"/>
        <end position="303"/>
    </location>
</feature>
<dbReference type="RefSeq" id="WP_098738820.1">
    <property type="nucleotide sequence ID" value="NZ_PDKW01000043.1"/>
</dbReference>
<dbReference type="SUPFAM" id="SSF53335">
    <property type="entry name" value="S-adenosyl-L-methionine-dependent methyltransferases"/>
    <property type="match status" value="1"/>
</dbReference>
<keyword evidence="6" id="KW-1185">Reference proteome</keyword>
<dbReference type="PANTHER" id="PTHR13090">
    <property type="entry name" value="ARGININE-HYDROXYLASE NDUFAF5, MITOCHONDRIAL"/>
    <property type="match status" value="1"/>
</dbReference>
<dbReference type="Pfam" id="PF08241">
    <property type="entry name" value="Methyltransf_11"/>
    <property type="match status" value="1"/>
</dbReference>
<evidence type="ECO:0000259" key="4">
    <source>
        <dbReference type="Pfam" id="PF08241"/>
    </source>
</evidence>
<proteinExistence type="predicted"/>
<keyword evidence="2 5" id="KW-0808">Transferase</keyword>
<organism evidence="5 6">
    <name type="scientific">Azospirillum palustre</name>
    <dbReference type="NCBI Taxonomy" id="2044885"/>
    <lineage>
        <taxon>Bacteria</taxon>
        <taxon>Pseudomonadati</taxon>
        <taxon>Pseudomonadota</taxon>
        <taxon>Alphaproteobacteria</taxon>
        <taxon>Rhodospirillales</taxon>
        <taxon>Azospirillaceae</taxon>
        <taxon>Azospirillum</taxon>
    </lineage>
</organism>
<evidence type="ECO:0000256" key="3">
    <source>
        <dbReference type="SAM" id="MobiDB-lite"/>
    </source>
</evidence>
<comment type="caution">
    <text evidence="5">The sequence shown here is derived from an EMBL/GenBank/DDBJ whole genome shotgun (WGS) entry which is preliminary data.</text>
</comment>
<dbReference type="GO" id="GO:0032259">
    <property type="term" value="P:methylation"/>
    <property type="evidence" value="ECO:0007669"/>
    <property type="project" value="UniProtKB-KW"/>
</dbReference>